<evidence type="ECO:0000256" key="1">
    <source>
        <dbReference type="SAM" id="SignalP"/>
    </source>
</evidence>
<feature type="chain" id="PRO_5034381119" evidence="1">
    <location>
        <begin position="24"/>
        <end position="232"/>
    </location>
</feature>
<protein>
    <submittedName>
        <fullName evidence="2">Uncharacterized protein</fullName>
    </submittedName>
</protein>
<dbReference type="EMBL" id="CAJMWS010000032">
    <property type="protein sequence ID" value="CAE6344092.1"/>
    <property type="molecule type" value="Genomic_DNA"/>
</dbReference>
<evidence type="ECO:0000313" key="2">
    <source>
        <dbReference type="EMBL" id="CAE6344092.1"/>
    </source>
</evidence>
<name>A0A8H2W750_9AGAM</name>
<sequence length="232" mass="24901">MVSARFVALLTLLSAGTRMAVLGLKVERRWKDVGDLHFEALGSSGDDQATEGEVDFSDCVAIPVIMTITITDIPASSPTVSPNRSVPTAICSRLAKNSSSMTGAIHDSRLFVPGMPHHLNPLPGEAYIPVCQDPIVLPTLTDSPRILPSGSGRHKIIRPTPDSYRAPEEASTLLFAPVSSPWSALASPAHEPTRSHLLTPENIFAAPPVITQGVQDELPLFPLEKVFVRDVD</sequence>
<evidence type="ECO:0000313" key="3">
    <source>
        <dbReference type="Proteomes" id="UP000663846"/>
    </source>
</evidence>
<dbReference type="Proteomes" id="UP000663846">
    <property type="component" value="Unassembled WGS sequence"/>
</dbReference>
<reference evidence="2" key="1">
    <citation type="submission" date="2021-01" db="EMBL/GenBank/DDBJ databases">
        <authorList>
            <person name="Kaushik A."/>
        </authorList>
    </citation>
    <scope>NUCLEOTIDE SEQUENCE</scope>
    <source>
        <strain evidence="2">AG1-1C</strain>
    </source>
</reference>
<organism evidence="2 3">
    <name type="scientific">Rhizoctonia solani</name>
    <dbReference type="NCBI Taxonomy" id="456999"/>
    <lineage>
        <taxon>Eukaryota</taxon>
        <taxon>Fungi</taxon>
        <taxon>Dikarya</taxon>
        <taxon>Basidiomycota</taxon>
        <taxon>Agaricomycotina</taxon>
        <taxon>Agaricomycetes</taxon>
        <taxon>Cantharellales</taxon>
        <taxon>Ceratobasidiaceae</taxon>
        <taxon>Rhizoctonia</taxon>
    </lineage>
</organism>
<proteinExistence type="predicted"/>
<dbReference type="AlphaFoldDB" id="A0A8H2W750"/>
<gene>
    <name evidence="2" type="ORF">RDB_LOCUS5830</name>
</gene>
<keyword evidence="1" id="KW-0732">Signal</keyword>
<feature type="signal peptide" evidence="1">
    <location>
        <begin position="1"/>
        <end position="23"/>
    </location>
</feature>
<accession>A0A8H2W750</accession>
<comment type="caution">
    <text evidence="2">The sequence shown here is derived from an EMBL/GenBank/DDBJ whole genome shotgun (WGS) entry which is preliminary data.</text>
</comment>